<accession>A0A376ZWW3</accession>
<organism evidence="1 2">
    <name type="scientific">Escherichia coli</name>
    <dbReference type="NCBI Taxonomy" id="562"/>
    <lineage>
        <taxon>Bacteria</taxon>
        <taxon>Pseudomonadati</taxon>
        <taxon>Pseudomonadota</taxon>
        <taxon>Gammaproteobacteria</taxon>
        <taxon>Enterobacterales</taxon>
        <taxon>Enterobacteriaceae</taxon>
        <taxon>Escherichia</taxon>
    </lineage>
</organism>
<proteinExistence type="predicted"/>
<protein>
    <submittedName>
        <fullName evidence="1">Uncharacterized protein</fullName>
    </submittedName>
</protein>
<dbReference type="AlphaFoldDB" id="A0A376ZWW3"/>
<dbReference type="Proteomes" id="UP000255543">
    <property type="component" value="Unassembled WGS sequence"/>
</dbReference>
<evidence type="ECO:0000313" key="1">
    <source>
        <dbReference type="EMBL" id="STK83069.1"/>
    </source>
</evidence>
<name>A0A376ZWW3_ECOLX</name>
<reference evidence="1 2" key="1">
    <citation type="submission" date="2018-06" db="EMBL/GenBank/DDBJ databases">
        <authorList>
            <consortium name="Pathogen Informatics"/>
            <person name="Doyle S."/>
        </authorList>
    </citation>
    <scope>NUCLEOTIDE SEQUENCE [LARGE SCALE GENOMIC DNA]</scope>
    <source>
        <strain evidence="1 2">NCTC8179</strain>
    </source>
</reference>
<sequence>MYTLDGIELELSTNKVRPVVAAKIDIPKFEKHHRDIGVLEPLNILENNSLFFFKDNVSEFDFGNYRVVSSQDMFIYKVTNPGAEFYISSGKSSHVFGEGGCHYYFNGVKQPSHLIFLNNDNRNPETINVSSFTDTSEEVKIFSNVKGNKCTLKFIWSYGSFELTLRPKSSSRADLNTSETKISLSNDALLLRDIFELSKQTSGDVLIYNTLWQYH</sequence>
<evidence type="ECO:0000313" key="2">
    <source>
        <dbReference type="Proteomes" id="UP000255543"/>
    </source>
</evidence>
<dbReference type="EMBL" id="UGEB01000001">
    <property type="protein sequence ID" value="STK83069.1"/>
    <property type="molecule type" value="Genomic_DNA"/>
</dbReference>
<gene>
    <name evidence="1" type="ORF">NCTC8179_02980</name>
</gene>